<dbReference type="Proteomes" id="UP000477488">
    <property type="component" value="Unassembled WGS sequence"/>
</dbReference>
<organism evidence="3 4">
    <name type="scientific">Desulfovibrio porci</name>
    <dbReference type="NCBI Taxonomy" id="2605782"/>
    <lineage>
        <taxon>Bacteria</taxon>
        <taxon>Pseudomonadati</taxon>
        <taxon>Thermodesulfobacteriota</taxon>
        <taxon>Desulfovibrionia</taxon>
        <taxon>Desulfovibrionales</taxon>
        <taxon>Desulfovibrionaceae</taxon>
        <taxon>Desulfovibrio</taxon>
    </lineage>
</organism>
<protein>
    <submittedName>
        <fullName evidence="3">Uncharacterized protein</fullName>
    </submittedName>
</protein>
<proteinExistence type="predicted"/>
<comment type="caution">
    <text evidence="3">The sequence shown here is derived from an EMBL/GenBank/DDBJ whole genome shotgun (WGS) entry which is preliminary data.</text>
</comment>
<accession>A0A6L5XL30</accession>
<keyword evidence="4" id="KW-1185">Reference proteome</keyword>
<dbReference type="AlphaFoldDB" id="A0A6L5XL30"/>
<evidence type="ECO:0000256" key="2">
    <source>
        <dbReference type="SAM" id="SignalP"/>
    </source>
</evidence>
<sequence length="173" mass="18090">MSALSAFSRALLVALLTALSSGFIRSAPALADPPSVVAPPAATDAAAEEKDVPPPASPPPVEAPVEVRELWTGSLYTSSFRVGMCVSAQGAVRGVLHLRLANGQVDVYHFTGTVKDNAIEASHSSGHTFRGRLSAPDKVEGTINLKNGMKIKLEGKRIQDVPLAPEDCAPLPE</sequence>
<feature type="signal peptide" evidence="2">
    <location>
        <begin position="1"/>
        <end position="31"/>
    </location>
</feature>
<feature type="chain" id="PRO_5026993223" evidence="2">
    <location>
        <begin position="32"/>
        <end position="173"/>
    </location>
</feature>
<evidence type="ECO:0000313" key="4">
    <source>
        <dbReference type="Proteomes" id="UP000477488"/>
    </source>
</evidence>
<feature type="compositionally biased region" description="Low complexity" evidence="1">
    <location>
        <begin position="35"/>
        <end position="45"/>
    </location>
</feature>
<reference evidence="3 4" key="1">
    <citation type="submission" date="2019-09" db="EMBL/GenBank/DDBJ databases">
        <title>In-depth cultivation of the pig gut microbiome towards novel bacterial diversity and tailored functional studies.</title>
        <authorList>
            <person name="Wylensek D."/>
            <person name="Hitch T.C.A."/>
            <person name="Clavel T."/>
        </authorList>
    </citation>
    <scope>NUCLEOTIDE SEQUENCE [LARGE SCALE GENOMIC DNA]</scope>
    <source>
        <strain evidence="3 4">PG-178-WT-4</strain>
    </source>
</reference>
<evidence type="ECO:0000256" key="1">
    <source>
        <dbReference type="SAM" id="MobiDB-lite"/>
    </source>
</evidence>
<evidence type="ECO:0000313" key="3">
    <source>
        <dbReference type="EMBL" id="MSS27907.1"/>
    </source>
</evidence>
<feature type="region of interest" description="Disordered" evidence="1">
    <location>
        <begin position="35"/>
        <end position="61"/>
    </location>
</feature>
<dbReference type="RefSeq" id="WP_154510814.1">
    <property type="nucleotide sequence ID" value="NZ_JAXELC010000040.1"/>
</dbReference>
<gene>
    <name evidence="3" type="ORF">FYJ44_07595</name>
</gene>
<name>A0A6L5XL30_9BACT</name>
<keyword evidence="2" id="KW-0732">Signal</keyword>
<dbReference type="EMBL" id="VUMH01000006">
    <property type="protein sequence ID" value="MSS27907.1"/>
    <property type="molecule type" value="Genomic_DNA"/>
</dbReference>